<name>A0A517NHH6_9BACT</name>
<dbReference type="KEGG" id="rlc:K227x_50070"/>
<dbReference type="InterPro" id="IPR013025">
    <property type="entry name" value="Ribosomal_uL23-like"/>
</dbReference>
<comment type="similarity">
    <text evidence="1 6">Belongs to the universal ribosomal protein uL23 family.</text>
</comment>
<dbReference type="GO" id="GO:1990904">
    <property type="term" value="C:ribonucleoprotein complex"/>
    <property type="evidence" value="ECO:0007669"/>
    <property type="project" value="UniProtKB-KW"/>
</dbReference>
<dbReference type="AlphaFoldDB" id="A0A517NHH6"/>
<comment type="subunit">
    <text evidence="6">Part of the 50S ribosomal subunit. Contacts protein L29, and trigger factor when it is bound to the ribosome.</text>
</comment>
<organism evidence="7 8">
    <name type="scientific">Rubripirellula lacrimiformis</name>
    <dbReference type="NCBI Taxonomy" id="1930273"/>
    <lineage>
        <taxon>Bacteria</taxon>
        <taxon>Pseudomonadati</taxon>
        <taxon>Planctomycetota</taxon>
        <taxon>Planctomycetia</taxon>
        <taxon>Pirellulales</taxon>
        <taxon>Pirellulaceae</taxon>
        <taxon>Rubripirellula</taxon>
    </lineage>
</organism>
<accession>A0A517NHH6</accession>
<dbReference type="RefSeq" id="WP_145173433.1">
    <property type="nucleotide sequence ID" value="NZ_CP036525.1"/>
</dbReference>
<comment type="function">
    <text evidence="6">One of the early assembly proteins it binds 23S rRNA. One of the proteins that surrounds the polypeptide exit tunnel on the outside of the ribosome. Forms the main docking site for trigger factor binding to the ribosome.</text>
</comment>
<keyword evidence="8" id="KW-1185">Reference proteome</keyword>
<dbReference type="InterPro" id="IPR012677">
    <property type="entry name" value="Nucleotide-bd_a/b_plait_sf"/>
</dbReference>
<keyword evidence="2 6" id="KW-0699">rRNA-binding</keyword>
<dbReference type="FunFam" id="3.30.70.330:FF:000001">
    <property type="entry name" value="50S ribosomal protein L23"/>
    <property type="match status" value="1"/>
</dbReference>
<dbReference type="Pfam" id="PF00276">
    <property type="entry name" value="Ribosomal_L23"/>
    <property type="match status" value="1"/>
</dbReference>
<reference evidence="7 8" key="1">
    <citation type="submission" date="2019-02" db="EMBL/GenBank/DDBJ databases">
        <title>Deep-cultivation of Planctomycetes and their phenomic and genomic characterization uncovers novel biology.</title>
        <authorList>
            <person name="Wiegand S."/>
            <person name="Jogler M."/>
            <person name="Boedeker C."/>
            <person name="Pinto D."/>
            <person name="Vollmers J."/>
            <person name="Rivas-Marin E."/>
            <person name="Kohn T."/>
            <person name="Peeters S.H."/>
            <person name="Heuer A."/>
            <person name="Rast P."/>
            <person name="Oberbeckmann S."/>
            <person name="Bunk B."/>
            <person name="Jeske O."/>
            <person name="Meyerdierks A."/>
            <person name="Storesund J.E."/>
            <person name="Kallscheuer N."/>
            <person name="Luecker S."/>
            <person name="Lage O.M."/>
            <person name="Pohl T."/>
            <person name="Merkel B.J."/>
            <person name="Hornburger P."/>
            <person name="Mueller R.-W."/>
            <person name="Bruemmer F."/>
            <person name="Labrenz M."/>
            <person name="Spormann A.M."/>
            <person name="Op den Camp H."/>
            <person name="Overmann J."/>
            <person name="Amann R."/>
            <person name="Jetten M.S.M."/>
            <person name="Mascher T."/>
            <person name="Medema M.H."/>
            <person name="Devos D.P."/>
            <person name="Kaster A.-K."/>
            <person name="Ovreas L."/>
            <person name="Rohde M."/>
            <person name="Galperin M.Y."/>
            <person name="Jogler C."/>
        </authorList>
    </citation>
    <scope>NUCLEOTIDE SEQUENCE [LARGE SCALE GENOMIC DNA]</scope>
    <source>
        <strain evidence="7 8">K22_7</strain>
    </source>
</reference>
<dbReference type="GO" id="GO:0005840">
    <property type="term" value="C:ribosome"/>
    <property type="evidence" value="ECO:0007669"/>
    <property type="project" value="UniProtKB-KW"/>
</dbReference>
<dbReference type="GO" id="GO:0006412">
    <property type="term" value="P:translation"/>
    <property type="evidence" value="ECO:0007669"/>
    <property type="project" value="UniProtKB-UniRule"/>
</dbReference>
<dbReference type="HAMAP" id="MF_01369_B">
    <property type="entry name" value="Ribosomal_uL23_B"/>
    <property type="match status" value="1"/>
</dbReference>
<protein>
    <recommendedName>
        <fullName evidence="6">Large ribosomal subunit protein uL23</fullName>
    </recommendedName>
</protein>
<evidence type="ECO:0000256" key="1">
    <source>
        <dbReference type="ARBA" id="ARBA00006700"/>
    </source>
</evidence>
<keyword evidence="4 6" id="KW-0689">Ribosomal protein</keyword>
<evidence type="ECO:0000256" key="2">
    <source>
        <dbReference type="ARBA" id="ARBA00022730"/>
    </source>
</evidence>
<dbReference type="InterPro" id="IPR012678">
    <property type="entry name" value="Ribosomal_uL23/eL15/eS24_sf"/>
</dbReference>
<proteinExistence type="inferred from homology"/>
<evidence type="ECO:0000313" key="7">
    <source>
        <dbReference type="EMBL" id="QDT06596.1"/>
    </source>
</evidence>
<dbReference type="PANTHER" id="PTHR11620">
    <property type="entry name" value="60S RIBOSOMAL PROTEIN L23A"/>
    <property type="match status" value="1"/>
</dbReference>
<dbReference type="Proteomes" id="UP000318538">
    <property type="component" value="Chromosome"/>
</dbReference>
<dbReference type="OrthoDB" id="9793353at2"/>
<evidence type="ECO:0000256" key="4">
    <source>
        <dbReference type="ARBA" id="ARBA00022980"/>
    </source>
</evidence>
<sequence length="109" mass="12658">MKPQAPSPSAGSGNGIQLESHQVLLRPLVTEKGVHRASRNNQYAFQIHRDATKLDVKTAVEELFSVKVKKVRTQTRKGKLRRYKFRYGRTSDWKKAIVQLHEDHRIDFF</sequence>
<dbReference type="EMBL" id="CP036525">
    <property type="protein sequence ID" value="QDT06596.1"/>
    <property type="molecule type" value="Genomic_DNA"/>
</dbReference>
<dbReference type="GO" id="GO:0019843">
    <property type="term" value="F:rRNA binding"/>
    <property type="evidence" value="ECO:0007669"/>
    <property type="project" value="UniProtKB-UniRule"/>
</dbReference>
<dbReference type="NCBIfam" id="NF004359">
    <property type="entry name" value="PRK05738.1-3"/>
    <property type="match status" value="1"/>
</dbReference>
<dbReference type="NCBIfam" id="NF004363">
    <property type="entry name" value="PRK05738.2-4"/>
    <property type="match status" value="1"/>
</dbReference>
<keyword evidence="3 6" id="KW-0694">RNA-binding</keyword>
<evidence type="ECO:0000256" key="3">
    <source>
        <dbReference type="ARBA" id="ARBA00022884"/>
    </source>
</evidence>
<keyword evidence="5 6" id="KW-0687">Ribonucleoprotein</keyword>
<dbReference type="Gene3D" id="3.30.70.330">
    <property type="match status" value="1"/>
</dbReference>
<gene>
    <name evidence="6 7" type="primary">rplW</name>
    <name evidence="7" type="ORF">K227x_50070</name>
</gene>
<evidence type="ECO:0000313" key="8">
    <source>
        <dbReference type="Proteomes" id="UP000318538"/>
    </source>
</evidence>
<dbReference type="GO" id="GO:0003735">
    <property type="term" value="F:structural constituent of ribosome"/>
    <property type="evidence" value="ECO:0007669"/>
    <property type="project" value="InterPro"/>
</dbReference>
<dbReference type="SUPFAM" id="SSF54189">
    <property type="entry name" value="Ribosomal proteins S24e, L23 and L15e"/>
    <property type="match status" value="1"/>
</dbReference>
<evidence type="ECO:0000256" key="5">
    <source>
        <dbReference type="ARBA" id="ARBA00023274"/>
    </source>
</evidence>
<evidence type="ECO:0000256" key="6">
    <source>
        <dbReference type="HAMAP-Rule" id="MF_01369"/>
    </source>
</evidence>